<feature type="domain" description="Reductase C-terminal" evidence="6">
    <location>
        <begin position="323"/>
        <end position="408"/>
    </location>
</feature>
<accession>A0ABV5SNB7</accession>
<dbReference type="PRINTS" id="PR00411">
    <property type="entry name" value="PNDRDTASEI"/>
</dbReference>
<dbReference type="Gene3D" id="3.30.390.30">
    <property type="match status" value="1"/>
</dbReference>
<evidence type="ECO:0000256" key="2">
    <source>
        <dbReference type="ARBA" id="ARBA00022630"/>
    </source>
</evidence>
<dbReference type="Proteomes" id="UP001589667">
    <property type="component" value="Unassembled WGS sequence"/>
</dbReference>
<keyword evidence="4" id="KW-0560">Oxidoreductase</keyword>
<dbReference type="SUPFAM" id="SSF55424">
    <property type="entry name" value="FAD/NAD-linked reductases, dimerisation (C-terminal) domain"/>
    <property type="match status" value="1"/>
</dbReference>
<evidence type="ECO:0000313" key="8">
    <source>
        <dbReference type="Proteomes" id="UP001589667"/>
    </source>
</evidence>
<evidence type="ECO:0000256" key="4">
    <source>
        <dbReference type="ARBA" id="ARBA00023002"/>
    </source>
</evidence>
<evidence type="ECO:0000256" key="1">
    <source>
        <dbReference type="ARBA" id="ARBA00001974"/>
    </source>
</evidence>
<keyword evidence="2" id="KW-0285">Flavoprotein</keyword>
<gene>
    <name evidence="7" type="ORF">ACFFQV_05905</name>
</gene>
<dbReference type="InterPro" id="IPR036188">
    <property type="entry name" value="FAD/NAD-bd_sf"/>
</dbReference>
<proteinExistence type="predicted"/>
<dbReference type="Gene3D" id="3.50.50.60">
    <property type="entry name" value="FAD/NAD(P)-binding domain"/>
    <property type="match status" value="2"/>
</dbReference>
<dbReference type="InterPro" id="IPR028202">
    <property type="entry name" value="Reductase_C"/>
</dbReference>
<dbReference type="SUPFAM" id="SSF51905">
    <property type="entry name" value="FAD/NAD(P)-binding domain"/>
    <property type="match status" value="1"/>
</dbReference>
<keyword evidence="8" id="KW-1185">Reference proteome</keyword>
<keyword evidence="3" id="KW-0274">FAD</keyword>
<dbReference type="InterPro" id="IPR050446">
    <property type="entry name" value="FAD-oxidoreductase/Apoptosis"/>
</dbReference>
<evidence type="ECO:0000259" key="5">
    <source>
        <dbReference type="Pfam" id="PF07992"/>
    </source>
</evidence>
<sequence>MKGERLVIVGGGLAGARAAEGARQAGYTGQITIVAGEDAMPYIRPPLSKEFLTGAAERDVVDVHPAEWYADERVEVLRGVRATGLDPAAHRLGLADGRRLEYSRLLLATGASARRWRAPGGELAGVHVLRTFADSVALRDGLSGGGRRMVAIGAGWIGLEATAAARGYGDEVTVVAPEAVPLAAAVGTAVGGVFAELHRAHGVELRMSTGVVGIRGAEGRATGVELDTGEIVPADLVLVGIGAAPETGLAEAAGLEVQNGIVADASFRTSADDVYAVGDVASVYHPVLQAHLRTEHWANAENAGRAAGRALAGESLEYAEIPYFYTDQYDLGMEYSGYATLADRVDPVFRGDRAAREFIAFWQRDGRVVAGMNVNVWDVNDAVQRLIRSGARIDPARLADPAVPLDELVAEASA</sequence>
<dbReference type="RefSeq" id="WP_157423418.1">
    <property type="nucleotide sequence ID" value="NZ_BAAANI010000006.1"/>
</dbReference>
<dbReference type="PANTHER" id="PTHR43557:SF2">
    <property type="entry name" value="RIESKE DOMAIN-CONTAINING PROTEIN-RELATED"/>
    <property type="match status" value="1"/>
</dbReference>
<evidence type="ECO:0000259" key="6">
    <source>
        <dbReference type="Pfam" id="PF14759"/>
    </source>
</evidence>
<protein>
    <submittedName>
        <fullName evidence="7">NAD(P)/FAD-dependent oxidoreductase</fullName>
    </submittedName>
</protein>
<dbReference type="PANTHER" id="PTHR43557">
    <property type="entry name" value="APOPTOSIS-INDUCING FACTOR 1"/>
    <property type="match status" value="1"/>
</dbReference>
<reference evidence="7 8" key="1">
    <citation type="submission" date="2024-09" db="EMBL/GenBank/DDBJ databases">
        <authorList>
            <person name="Sun Q."/>
            <person name="Mori K."/>
        </authorList>
    </citation>
    <scope>NUCLEOTIDE SEQUENCE [LARGE SCALE GENOMIC DNA]</scope>
    <source>
        <strain evidence="7 8">JCM 14321</strain>
    </source>
</reference>
<dbReference type="Pfam" id="PF14759">
    <property type="entry name" value="Reductase_C"/>
    <property type="match status" value="1"/>
</dbReference>
<dbReference type="InterPro" id="IPR016156">
    <property type="entry name" value="FAD/NAD-linked_Rdtase_dimer_sf"/>
</dbReference>
<dbReference type="InterPro" id="IPR023753">
    <property type="entry name" value="FAD/NAD-binding_dom"/>
</dbReference>
<comment type="caution">
    <text evidence="7">The sequence shown here is derived from an EMBL/GenBank/DDBJ whole genome shotgun (WGS) entry which is preliminary data.</text>
</comment>
<organism evidence="7 8">
    <name type="scientific">Agromyces lapidis</name>
    <dbReference type="NCBI Taxonomy" id="279574"/>
    <lineage>
        <taxon>Bacteria</taxon>
        <taxon>Bacillati</taxon>
        <taxon>Actinomycetota</taxon>
        <taxon>Actinomycetes</taxon>
        <taxon>Micrococcales</taxon>
        <taxon>Microbacteriaceae</taxon>
        <taxon>Agromyces</taxon>
    </lineage>
</organism>
<comment type="cofactor">
    <cofactor evidence="1">
        <name>FAD</name>
        <dbReference type="ChEBI" id="CHEBI:57692"/>
    </cofactor>
</comment>
<dbReference type="Pfam" id="PF07992">
    <property type="entry name" value="Pyr_redox_2"/>
    <property type="match status" value="1"/>
</dbReference>
<dbReference type="EMBL" id="JBHMBL010000001">
    <property type="protein sequence ID" value="MFB9641824.1"/>
    <property type="molecule type" value="Genomic_DNA"/>
</dbReference>
<feature type="domain" description="FAD/NAD(P)-binding" evidence="5">
    <location>
        <begin position="5"/>
        <end position="304"/>
    </location>
</feature>
<evidence type="ECO:0000256" key="3">
    <source>
        <dbReference type="ARBA" id="ARBA00022827"/>
    </source>
</evidence>
<evidence type="ECO:0000313" key="7">
    <source>
        <dbReference type="EMBL" id="MFB9641824.1"/>
    </source>
</evidence>
<name>A0ABV5SNB7_9MICO</name>
<dbReference type="PRINTS" id="PR00368">
    <property type="entry name" value="FADPNR"/>
</dbReference>